<dbReference type="InterPro" id="IPR048327">
    <property type="entry name" value="Dyp_perox_N"/>
</dbReference>
<name>A0A1Y0D3A6_9GAMM</name>
<dbReference type="OrthoDB" id="3251355at2"/>
<evidence type="ECO:0000256" key="5">
    <source>
        <dbReference type="ARBA" id="ARBA00023004"/>
    </source>
</evidence>
<dbReference type="Proteomes" id="UP000243937">
    <property type="component" value="Chromosome"/>
</dbReference>
<comment type="cofactor">
    <cofactor evidence="1">
        <name>heme b</name>
        <dbReference type="ChEBI" id="CHEBI:60344"/>
    </cofactor>
</comment>
<evidence type="ECO:0000313" key="9">
    <source>
        <dbReference type="EMBL" id="ART82013.1"/>
    </source>
</evidence>
<accession>A0A1Y0D3A6</accession>
<dbReference type="Pfam" id="PF20628">
    <property type="entry name" value="Dyp_perox_C"/>
    <property type="match status" value="1"/>
</dbReference>
<dbReference type="SUPFAM" id="SSF54909">
    <property type="entry name" value="Dimeric alpha+beta barrel"/>
    <property type="match status" value="1"/>
</dbReference>
<dbReference type="PANTHER" id="PTHR30521">
    <property type="entry name" value="DEFERROCHELATASE/PEROXIDASE"/>
    <property type="match status" value="1"/>
</dbReference>
<dbReference type="AlphaFoldDB" id="A0A1Y0D3A6"/>
<evidence type="ECO:0000256" key="4">
    <source>
        <dbReference type="ARBA" id="ARBA00023002"/>
    </source>
</evidence>
<dbReference type="PROSITE" id="PS51404">
    <property type="entry name" value="DYP_PEROXIDASE"/>
    <property type="match status" value="1"/>
</dbReference>
<evidence type="ECO:0000256" key="1">
    <source>
        <dbReference type="ARBA" id="ARBA00001970"/>
    </source>
</evidence>
<protein>
    <submittedName>
        <fullName evidence="9">Peroxidase</fullName>
    </submittedName>
</protein>
<dbReference type="NCBIfam" id="TIGR01413">
    <property type="entry name" value="Dyp_perox_fam"/>
    <property type="match status" value="1"/>
</dbReference>
<gene>
    <name evidence="9" type="ORF">CBP31_04710</name>
</gene>
<proteinExistence type="inferred from homology"/>
<dbReference type="Pfam" id="PF04261">
    <property type="entry name" value="Dyp_perox_N"/>
    <property type="match status" value="1"/>
</dbReference>
<dbReference type="GO" id="GO:0020037">
    <property type="term" value="F:heme binding"/>
    <property type="evidence" value="ECO:0007669"/>
    <property type="project" value="InterPro"/>
</dbReference>
<evidence type="ECO:0000256" key="6">
    <source>
        <dbReference type="ARBA" id="ARBA00025737"/>
    </source>
</evidence>
<feature type="domain" description="Dyp-type peroxidase C-terminal" evidence="8">
    <location>
        <begin position="137"/>
        <end position="296"/>
    </location>
</feature>
<keyword evidence="2 9" id="KW-0575">Peroxidase</keyword>
<comment type="similarity">
    <text evidence="6">Belongs to the DyP-type peroxidase family.</text>
</comment>
<dbReference type="GO" id="GO:0046872">
    <property type="term" value="F:metal ion binding"/>
    <property type="evidence" value="ECO:0007669"/>
    <property type="project" value="UniProtKB-KW"/>
</dbReference>
<dbReference type="RefSeq" id="WP_087035101.1">
    <property type="nucleotide sequence ID" value="NZ_CP021377.1"/>
</dbReference>
<evidence type="ECO:0000256" key="2">
    <source>
        <dbReference type="ARBA" id="ARBA00022559"/>
    </source>
</evidence>
<evidence type="ECO:0000313" key="10">
    <source>
        <dbReference type="Proteomes" id="UP000243937"/>
    </source>
</evidence>
<keyword evidence="3" id="KW-0479">Metal-binding</keyword>
<sequence>MTAQAGICAEPNLHAYYLMFNVLPTGFSGVPDALAQVPALWQSLAQTYPDAAFSGLVAIGHGAWDELYPNARPGELTAFPAQAVGQRIAPETPFDLFFQLRADRLDVAYVAVQKVMALLAGLVELKDERQGFRYLEMRDMTGFVDGTENPQGEDRAQVALVQAGQFAEGSYIHVQHYRHRLARWEKLAIQAQEDVYGRTKPDNIEYQSADKAPTAHTKRTSLKDDAGNSMEILRQSLPWGTASAQGLVFISCCNTPMHFTRMLESMFVPDEQGHFDHLTLFTQAETGAAFFAPSQEWLSTKGDLN</sequence>
<feature type="domain" description="Dyp-type peroxidase N-terminal" evidence="7">
    <location>
        <begin position="43"/>
        <end position="133"/>
    </location>
</feature>
<keyword evidence="10" id="KW-1185">Reference proteome</keyword>
<dbReference type="InterPro" id="IPR048328">
    <property type="entry name" value="Dyp_perox_C"/>
</dbReference>
<dbReference type="EMBL" id="CP021377">
    <property type="protein sequence ID" value="ART82013.1"/>
    <property type="molecule type" value="Genomic_DNA"/>
</dbReference>
<keyword evidence="4" id="KW-0560">Oxidoreductase</keyword>
<keyword evidence="5" id="KW-0408">Iron</keyword>
<dbReference type="GO" id="GO:0004601">
    <property type="term" value="F:peroxidase activity"/>
    <property type="evidence" value="ECO:0007669"/>
    <property type="project" value="UniProtKB-KW"/>
</dbReference>
<dbReference type="KEGG" id="opf:CBP31_04710"/>
<organism evidence="9 10">
    <name type="scientific">Oceanisphaera profunda</name>
    <dbReference type="NCBI Taxonomy" id="1416627"/>
    <lineage>
        <taxon>Bacteria</taxon>
        <taxon>Pseudomonadati</taxon>
        <taxon>Pseudomonadota</taxon>
        <taxon>Gammaproteobacteria</taxon>
        <taxon>Aeromonadales</taxon>
        <taxon>Aeromonadaceae</taxon>
        <taxon>Oceanisphaera</taxon>
    </lineage>
</organism>
<dbReference type="PANTHER" id="PTHR30521:SF0">
    <property type="entry name" value="DYP-TYPE PEROXIDASE FAMILY PROTEIN"/>
    <property type="match status" value="1"/>
</dbReference>
<reference evidence="9 10" key="1">
    <citation type="journal article" date="2014" name="Int. J. Syst. Evol. Microbiol.">
        <title>Oceanisphaera profunda sp. nov., a marine bacterium isolated from deep-sea sediment, and emended description of the genus Oceanisphaera.</title>
        <authorList>
            <person name="Xu Z."/>
            <person name="Zhang X.Y."/>
            <person name="Su H.N."/>
            <person name="Yu Z.C."/>
            <person name="Liu C."/>
            <person name="Li H."/>
            <person name="Chen X.L."/>
            <person name="Song X.Y."/>
            <person name="Xie B.B."/>
            <person name="Qin Q.L."/>
            <person name="Zhou B.C."/>
            <person name="Shi M."/>
            <person name="Huang Y."/>
            <person name="Zhang Y.Z."/>
        </authorList>
    </citation>
    <scope>NUCLEOTIDE SEQUENCE [LARGE SCALE GENOMIC DNA]</scope>
    <source>
        <strain evidence="9 10">SM1222</strain>
    </source>
</reference>
<dbReference type="InterPro" id="IPR006314">
    <property type="entry name" value="Dyp_peroxidase"/>
</dbReference>
<dbReference type="GO" id="GO:0005829">
    <property type="term" value="C:cytosol"/>
    <property type="evidence" value="ECO:0007669"/>
    <property type="project" value="TreeGrafter"/>
</dbReference>
<evidence type="ECO:0000259" key="7">
    <source>
        <dbReference type="Pfam" id="PF04261"/>
    </source>
</evidence>
<evidence type="ECO:0000256" key="3">
    <source>
        <dbReference type="ARBA" id="ARBA00022723"/>
    </source>
</evidence>
<evidence type="ECO:0000259" key="8">
    <source>
        <dbReference type="Pfam" id="PF20628"/>
    </source>
</evidence>
<dbReference type="InterPro" id="IPR011008">
    <property type="entry name" value="Dimeric_a/b-barrel"/>
</dbReference>